<evidence type="ECO:0000256" key="7">
    <source>
        <dbReference type="ARBA" id="ARBA00023288"/>
    </source>
</evidence>
<name>A0ABU5ITM3_9BACI</name>
<dbReference type="Pfam" id="PF05504">
    <property type="entry name" value="Spore_GerAC"/>
    <property type="match status" value="1"/>
</dbReference>
<comment type="subcellular location">
    <subcellularLocation>
        <location evidence="1">Membrane</location>
        <topology evidence="1">Lipid-anchor</topology>
    </subcellularLocation>
</comment>
<dbReference type="PROSITE" id="PS51257">
    <property type="entry name" value="PROKAR_LIPOPROTEIN"/>
    <property type="match status" value="1"/>
</dbReference>
<evidence type="ECO:0000256" key="4">
    <source>
        <dbReference type="ARBA" id="ARBA00022729"/>
    </source>
</evidence>
<dbReference type="Gene3D" id="3.30.300.210">
    <property type="entry name" value="Nutrient germinant receptor protein C, domain 3"/>
    <property type="match status" value="1"/>
</dbReference>
<dbReference type="InterPro" id="IPR008844">
    <property type="entry name" value="Spore_GerAC-like"/>
</dbReference>
<dbReference type="RefSeq" id="WP_322444780.1">
    <property type="nucleotide sequence ID" value="NZ_JAXOFX010000001.1"/>
</dbReference>
<evidence type="ECO:0000313" key="11">
    <source>
        <dbReference type="Proteomes" id="UP001290455"/>
    </source>
</evidence>
<protein>
    <submittedName>
        <fullName evidence="10">Ger(X)C family spore germination protein</fullName>
    </submittedName>
</protein>
<dbReference type="NCBIfam" id="TIGR02887">
    <property type="entry name" value="spore_ger_x_C"/>
    <property type="match status" value="1"/>
</dbReference>
<evidence type="ECO:0000259" key="9">
    <source>
        <dbReference type="Pfam" id="PF25198"/>
    </source>
</evidence>
<accession>A0ABU5ITM3</accession>
<evidence type="ECO:0000256" key="5">
    <source>
        <dbReference type="ARBA" id="ARBA00023136"/>
    </source>
</evidence>
<evidence type="ECO:0000256" key="6">
    <source>
        <dbReference type="ARBA" id="ARBA00023139"/>
    </source>
</evidence>
<keyword evidence="11" id="KW-1185">Reference proteome</keyword>
<dbReference type="InterPro" id="IPR046953">
    <property type="entry name" value="Spore_GerAC-like_C"/>
</dbReference>
<evidence type="ECO:0000259" key="8">
    <source>
        <dbReference type="Pfam" id="PF05504"/>
    </source>
</evidence>
<evidence type="ECO:0000256" key="1">
    <source>
        <dbReference type="ARBA" id="ARBA00004635"/>
    </source>
</evidence>
<keyword evidence="6" id="KW-0564">Palmitate</keyword>
<comment type="similarity">
    <text evidence="2">Belongs to the GerABKC lipoprotein family.</text>
</comment>
<dbReference type="InterPro" id="IPR038501">
    <property type="entry name" value="Spore_GerAC_C_sf"/>
</dbReference>
<keyword evidence="7" id="KW-0449">Lipoprotein</keyword>
<dbReference type="PANTHER" id="PTHR35789:SF1">
    <property type="entry name" value="SPORE GERMINATION PROTEIN B3"/>
    <property type="match status" value="1"/>
</dbReference>
<feature type="domain" description="Spore germination GerAC-like C-terminal" evidence="8">
    <location>
        <begin position="205"/>
        <end position="363"/>
    </location>
</feature>
<keyword evidence="4" id="KW-0732">Signal</keyword>
<keyword evidence="3" id="KW-0309">Germination</keyword>
<sequence>MKKERFLFLSLICCLFLSGCGYKDIDNRYFVVGLGIDIPENEEMKYKVTLKLAIPSAQIKAGENEFVLEREEAESLAEAVRLIKSRVNKELDFGHAKSILLGDGIVKQYVKDELEWLMRRRDIQKIAWIMNASPSADEILKLKPKSERIPGNTLFLMFGENGTETAYIHPKFLFEFYREMKNEGVSAVLPTVVKDKDDELMAVKGAVIFDNEKESLRLSKEEAMLYNALCKGEDKSAFRIKADDYFFVISTDTIKGTYKINNGNKKSPYVDFKVNIIGTLEESDKNLSNEHFERYNRLAEKQFEDEVKKLLEKFRENGVDPFGFGMKYRANHFNNDTELKEWEELYPKIEFKVKADVKIKGTGVIE</sequence>
<evidence type="ECO:0000313" key="10">
    <source>
        <dbReference type="EMBL" id="MDZ5470481.1"/>
    </source>
</evidence>
<comment type="caution">
    <text evidence="10">The sequence shown here is derived from an EMBL/GenBank/DDBJ whole genome shotgun (WGS) entry which is preliminary data.</text>
</comment>
<dbReference type="Proteomes" id="UP001290455">
    <property type="component" value="Unassembled WGS sequence"/>
</dbReference>
<proteinExistence type="inferred from homology"/>
<evidence type="ECO:0000256" key="2">
    <source>
        <dbReference type="ARBA" id="ARBA00007886"/>
    </source>
</evidence>
<organism evidence="10 11">
    <name type="scientific">Robertmurraya mangrovi</name>
    <dbReference type="NCBI Taxonomy" id="3098077"/>
    <lineage>
        <taxon>Bacteria</taxon>
        <taxon>Bacillati</taxon>
        <taxon>Bacillota</taxon>
        <taxon>Bacilli</taxon>
        <taxon>Bacillales</taxon>
        <taxon>Bacillaceae</taxon>
        <taxon>Robertmurraya</taxon>
    </lineage>
</organism>
<keyword evidence="5" id="KW-0472">Membrane</keyword>
<reference evidence="10 11" key="1">
    <citation type="submission" date="2023-11" db="EMBL/GenBank/DDBJ databases">
        <title>Bacillus jintuensis, isolated from a mudflat on the Beibu Gulf coast.</title>
        <authorList>
            <person name="Li M."/>
        </authorList>
    </citation>
    <scope>NUCLEOTIDE SEQUENCE [LARGE SCALE GENOMIC DNA]</scope>
    <source>
        <strain evidence="10 11">31A1R</strain>
    </source>
</reference>
<evidence type="ECO:0000256" key="3">
    <source>
        <dbReference type="ARBA" id="ARBA00022544"/>
    </source>
</evidence>
<dbReference type="EMBL" id="JAXOFX010000001">
    <property type="protein sequence ID" value="MDZ5470481.1"/>
    <property type="molecule type" value="Genomic_DNA"/>
</dbReference>
<dbReference type="Pfam" id="PF25198">
    <property type="entry name" value="Spore_GerAC_N"/>
    <property type="match status" value="1"/>
</dbReference>
<dbReference type="PANTHER" id="PTHR35789">
    <property type="entry name" value="SPORE GERMINATION PROTEIN B3"/>
    <property type="match status" value="1"/>
</dbReference>
<gene>
    <name evidence="10" type="ORF">SM124_01845</name>
</gene>
<dbReference type="InterPro" id="IPR057336">
    <property type="entry name" value="GerAC_N"/>
</dbReference>
<feature type="domain" description="Spore germination protein N-terminal" evidence="9">
    <location>
        <begin position="22"/>
        <end position="192"/>
    </location>
</feature>